<evidence type="ECO:0000313" key="1">
    <source>
        <dbReference type="EMBL" id="GED07575.1"/>
    </source>
</evidence>
<accession>A0A4Y4DVE5</accession>
<proteinExistence type="predicted"/>
<evidence type="ECO:0000313" key="2">
    <source>
        <dbReference type="Proteomes" id="UP000316612"/>
    </source>
</evidence>
<reference evidence="1 2" key="1">
    <citation type="submission" date="2019-06" db="EMBL/GenBank/DDBJ databases">
        <title>Whole genome shotgun sequence of Glutamicibacter uratoxydans NBRC 15515.</title>
        <authorList>
            <person name="Hosoyama A."/>
            <person name="Uohara A."/>
            <person name="Ohji S."/>
            <person name="Ichikawa N."/>
        </authorList>
    </citation>
    <scope>NUCLEOTIDE SEQUENCE [LARGE SCALE GENOMIC DNA]</scope>
    <source>
        <strain evidence="1 2">NBRC 15515</strain>
    </source>
</reference>
<protein>
    <submittedName>
        <fullName evidence="1">Uncharacterized protein</fullName>
    </submittedName>
</protein>
<comment type="caution">
    <text evidence="1">The sequence shown here is derived from an EMBL/GenBank/DDBJ whole genome shotgun (WGS) entry which is preliminary data.</text>
</comment>
<name>A0A4Y4DVE5_GLUUR</name>
<gene>
    <name evidence="1" type="ORF">AUR04nite_31070</name>
</gene>
<keyword evidence="2" id="KW-1185">Reference proteome</keyword>
<dbReference type="AlphaFoldDB" id="A0A4Y4DVE5"/>
<organism evidence="1 2">
    <name type="scientific">Glutamicibacter uratoxydans</name>
    <name type="common">Arthrobacter uratoxydans</name>
    <dbReference type="NCBI Taxonomy" id="43667"/>
    <lineage>
        <taxon>Bacteria</taxon>
        <taxon>Bacillati</taxon>
        <taxon>Actinomycetota</taxon>
        <taxon>Actinomycetes</taxon>
        <taxon>Micrococcales</taxon>
        <taxon>Micrococcaceae</taxon>
        <taxon>Glutamicibacter</taxon>
    </lineage>
</organism>
<dbReference type="Proteomes" id="UP000316612">
    <property type="component" value="Unassembled WGS sequence"/>
</dbReference>
<sequence length="59" mass="6562">MQDALARNVVLFPCQDEHMEAADFYTGIVPEVYIALRGRILARINIGSLSKIMGSQHSN</sequence>
<dbReference type="EMBL" id="BJNY01000022">
    <property type="protein sequence ID" value="GED07575.1"/>
    <property type="molecule type" value="Genomic_DNA"/>
</dbReference>